<protein>
    <submittedName>
        <fullName evidence="1">Uncharacterized protein</fullName>
    </submittedName>
</protein>
<evidence type="ECO:0000313" key="1">
    <source>
        <dbReference type="EMBL" id="MBB6098596.1"/>
    </source>
</evidence>
<keyword evidence="2" id="KW-1185">Reference proteome</keyword>
<proteinExistence type="predicted"/>
<dbReference type="Proteomes" id="UP000569951">
    <property type="component" value="Unassembled WGS sequence"/>
</dbReference>
<gene>
    <name evidence="1" type="ORF">HNR42_002030</name>
</gene>
<organism evidence="1 2">
    <name type="scientific">Deinobacterium chartae</name>
    <dbReference type="NCBI Taxonomy" id="521158"/>
    <lineage>
        <taxon>Bacteria</taxon>
        <taxon>Thermotogati</taxon>
        <taxon>Deinococcota</taxon>
        <taxon>Deinococci</taxon>
        <taxon>Deinococcales</taxon>
        <taxon>Deinococcaceae</taxon>
        <taxon>Deinobacterium</taxon>
    </lineage>
</organism>
<comment type="caution">
    <text evidence="1">The sequence shown here is derived from an EMBL/GenBank/DDBJ whole genome shotgun (WGS) entry which is preliminary data.</text>
</comment>
<accession>A0A841I0G1</accession>
<sequence>MQRILKLQQTQVHGFKGPKDIVFHSCSSCHVVSCY</sequence>
<name>A0A841I0G1_9DEIO</name>
<reference evidence="1 2" key="1">
    <citation type="submission" date="2020-08" db="EMBL/GenBank/DDBJ databases">
        <title>Genomic Encyclopedia of Type Strains, Phase IV (KMG-IV): sequencing the most valuable type-strain genomes for metagenomic binning, comparative biology and taxonomic classification.</title>
        <authorList>
            <person name="Goeker M."/>
        </authorList>
    </citation>
    <scope>NUCLEOTIDE SEQUENCE [LARGE SCALE GENOMIC DNA]</scope>
    <source>
        <strain evidence="1 2">DSM 21458</strain>
    </source>
</reference>
<dbReference type="AlphaFoldDB" id="A0A841I0G1"/>
<evidence type="ECO:0000313" key="2">
    <source>
        <dbReference type="Proteomes" id="UP000569951"/>
    </source>
</evidence>
<dbReference type="EMBL" id="JACHHG010000006">
    <property type="protein sequence ID" value="MBB6098596.1"/>
    <property type="molecule type" value="Genomic_DNA"/>
</dbReference>